<evidence type="ECO:0000313" key="2">
    <source>
        <dbReference type="Proteomes" id="UP001152561"/>
    </source>
</evidence>
<proteinExistence type="predicted"/>
<dbReference type="Proteomes" id="UP001152561">
    <property type="component" value="Unassembled WGS sequence"/>
</dbReference>
<name>A0A9Q1RL38_9SOLA</name>
<dbReference type="OrthoDB" id="1678731at2759"/>
<protein>
    <submittedName>
        <fullName evidence="1">Uncharacterized protein</fullName>
    </submittedName>
</protein>
<keyword evidence="2" id="KW-1185">Reference proteome</keyword>
<sequence length="188" mass="22263">MGKDMKIGKVNMKDENISKWNMHGHIIIPVEFEKTSDLIEWKDLFPSWIHEEEEEEKVVPICPKIPMPNFSNYNTNMDIIVAKLPCKYPKEGWSRDVFRLQVHLVVANLVVNRGKKDWNGKTKVVILSKCRPMVELFRCDDLVKHEGDWWYYQMDVVKLEQKRKIVNSFWIIPGHTNTLRLLLQLCNL</sequence>
<comment type="caution">
    <text evidence="1">The sequence shown here is derived from an EMBL/GenBank/DDBJ whole genome shotgun (WGS) entry which is preliminary data.</text>
</comment>
<reference evidence="2" key="1">
    <citation type="journal article" date="2023" name="Proc. Natl. Acad. Sci. U.S.A.">
        <title>Genomic and structural basis for evolution of tropane alkaloid biosynthesis.</title>
        <authorList>
            <person name="Wanga Y.-J."/>
            <person name="Taina T."/>
            <person name="Yua J.-Y."/>
            <person name="Lia J."/>
            <person name="Xua B."/>
            <person name="Chenc J."/>
            <person name="D'Auriad J.C."/>
            <person name="Huanga J.-P."/>
            <person name="Huanga S.-X."/>
        </authorList>
    </citation>
    <scope>NUCLEOTIDE SEQUENCE [LARGE SCALE GENOMIC DNA]</scope>
    <source>
        <strain evidence="2">cv. KIB-2019</strain>
    </source>
</reference>
<dbReference type="AlphaFoldDB" id="A0A9Q1RL38"/>
<gene>
    <name evidence="1" type="ORF">K7X08_027549</name>
</gene>
<organism evidence="1 2">
    <name type="scientific">Anisodus acutangulus</name>
    <dbReference type="NCBI Taxonomy" id="402998"/>
    <lineage>
        <taxon>Eukaryota</taxon>
        <taxon>Viridiplantae</taxon>
        <taxon>Streptophyta</taxon>
        <taxon>Embryophyta</taxon>
        <taxon>Tracheophyta</taxon>
        <taxon>Spermatophyta</taxon>
        <taxon>Magnoliopsida</taxon>
        <taxon>eudicotyledons</taxon>
        <taxon>Gunneridae</taxon>
        <taxon>Pentapetalae</taxon>
        <taxon>asterids</taxon>
        <taxon>lamiids</taxon>
        <taxon>Solanales</taxon>
        <taxon>Solanaceae</taxon>
        <taxon>Solanoideae</taxon>
        <taxon>Hyoscyameae</taxon>
        <taxon>Anisodus</taxon>
    </lineage>
</organism>
<accession>A0A9Q1RL38</accession>
<dbReference type="EMBL" id="JAJAGQ010000006">
    <property type="protein sequence ID" value="KAJ8561359.1"/>
    <property type="molecule type" value="Genomic_DNA"/>
</dbReference>
<evidence type="ECO:0000313" key="1">
    <source>
        <dbReference type="EMBL" id="KAJ8561359.1"/>
    </source>
</evidence>